<gene>
    <name evidence="6" type="ORF">Acr_15g0002700</name>
</gene>
<dbReference type="Proteomes" id="UP000585474">
    <property type="component" value="Unassembled WGS sequence"/>
</dbReference>
<dbReference type="AlphaFoldDB" id="A0A7J0FSK5"/>
<reference evidence="6 7" key="1">
    <citation type="submission" date="2019-07" db="EMBL/GenBank/DDBJ databases">
        <title>De Novo Assembly of kiwifruit Actinidia rufa.</title>
        <authorList>
            <person name="Sugita-Konishi S."/>
            <person name="Sato K."/>
            <person name="Mori E."/>
            <person name="Abe Y."/>
            <person name="Kisaki G."/>
            <person name="Hamano K."/>
            <person name="Suezawa K."/>
            <person name="Otani M."/>
            <person name="Fukuda T."/>
            <person name="Manabe T."/>
            <person name="Gomi K."/>
            <person name="Tabuchi M."/>
            <person name="Akimitsu K."/>
            <person name="Kataoka I."/>
        </authorList>
    </citation>
    <scope>NUCLEOTIDE SEQUENCE [LARGE SCALE GENOMIC DNA]</scope>
    <source>
        <strain evidence="7">cv. Fuchu</strain>
    </source>
</reference>
<dbReference type="GO" id="GO:0005524">
    <property type="term" value="F:ATP binding"/>
    <property type="evidence" value="ECO:0007669"/>
    <property type="project" value="UniProtKB-KW"/>
</dbReference>
<name>A0A7J0FSK5_9ERIC</name>
<dbReference type="Gene3D" id="3.40.50.300">
    <property type="entry name" value="P-loop containing nucleotide triphosphate hydrolases"/>
    <property type="match status" value="1"/>
</dbReference>
<dbReference type="GO" id="GO:0055087">
    <property type="term" value="C:Ski complex"/>
    <property type="evidence" value="ECO:0007669"/>
    <property type="project" value="TreeGrafter"/>
</dbReference>
<dbReference type="PANTHER" id="PTHR12131:SF24">
    <property type="entry name" value="DEXH-BOX ATP-DEPENDENT RNA HELICASE DEXH11"/>
    <property type="match status" value="1"/>
</dbReference>
<keyword evidence="4" id="KW-0067">ATP-binding</keyword>
<dbReference type="GO" id="GO:0016787">
    <property type="term" value="F:hydrolase activity"/>
    <property type="evidence" value="ECO:0007669"/>
    <property type="project" value="UniProtKB-KW"/>
</dbReference>
<evidence type="ECO:0000256" key="2">
    <source>
        <dbReference type="ARBA" id="ARBA00022801"/>
    </source>
</evidence>
<dbReference type="GO" id="GO:0070478">
    <property type="term" value="P:nuclear-transcribed mRNA catabolic process, 3'-5' exonucleolytic nonsense-mediated decay"/>
    <property type="evidence" value="ECO:0007669"/>
    <property type="project" value="TreeGrafter"/>
</dbReference>
<accession>A0A7J0FSK5</accession>
<dbReference type="PANTHER" id="PTHR12131">
    <property type="entry name" value="ATP-DEPENDENT RNA AND DNA HELICASE"/>
    <property type="match status" value="1"/>
</dbReference>
<protein>
    <submittedName>
        <fullName evidence="6">RNA helicase, ATP-dependent, SK12/DOB1 protein</fullName>
    </submittedName>
</protein>
<dbReference type="InterPro" id="IPR050699">
    <property type="entry name" value="RNA-DNA_Helicase"/>
</dbReference>
<keyword evidence="2" id="KW-0378">Hydrolase</keyword>
<evidence type="ECO:0000256" key="3">
    <source>
        <dbReference type="ARBA" id="ARBA00022806"/>
    </source>
</evidence>
<dbReference type="InterPro" id="IPR027417">
    <property type="entry name" value="P-loop_NTPase"/>
</dbReference>
<comment type="caution">
    <text evidence="6">The sequence shown here is derived from an EMBL/GenBank/DDBJ whole genome shotgun (WGS) entry which is preliminary data.</text>
</comment>
<keyword evidence="7" id="KW-1185">Reference proteome</keyword>
<evidence type="ECO:0000256" key="1">
    <source>
        <dbReference type="ARBA" id="ARBA00022741"/>
    </source>
</evidence>
<organism evidence="6 7">
    <name type="scientific">Actinidia rufa</name>
    <dbReference type="NCBI Taxonomy" id="165716"/>
    <lineage>
        <taxon>Eukaryota</taxon>
        <taxon>Viridiplantae</taxon>
        <taxon>Streptophyta</taxon>
        <taxon>Embryophyta</taxon>
        <taxon>Tracheophyta</taxon>
        <taxon>Spermatophyta</taxon>
        <taxon>Magnoliopsida</taxon>
        <taxon>eudicotyledons</taxon>
        <taxon>Gunneridae</taxon>
        <taxon>Pentapetalae</taxon>
        <taxon>asterids</taxon>
        <taxon>Ericales</taxon>
        <taxon>Actinidiaceae</taxon>
        <taxon>Actinidia</taxon>
    </lineage>
</organism>
<proteinExistence type="predicted"/>
<evidence type="ECO:0000313" key="7">
    <source>
        <dbReference type="Proteomes" id="UP000585474"/>
    </source>
</evidence>
<feature type="region of interest" description="Disordered" evidence="5">
    <location>
        <begin position="1"/>
        <end position="57"/>
    </location>
</feature>
<sequence>MAQGLKAAKDTYKRKSSSTVGGGTGTGTYPGFAAGHEGSRAQKRENSFRGKQNKHSGSHYLGNFSGMGGGNQNNGSNRVPWRSEASLWLLLINNLSKKSLLPNRCDKSADNMTGVDLTSSSEKSEIRVFCDRAFSRLKGSDRNLPQVVRVQSLLRRGIGVHHAGLLPIVKEVVEMLFCRGVIKVLFSTETFAMGVNAPARTPGQLNVTLSLDSLPWTQASTFMEVDCTRASVIAKLLKGISVVESVGICFKANGHRSVLHTLTPRYHVLEAPWNPLTKHGLRQVQKAGLK</sequence>
<evidence type="ECO:0000313" key="6">
    <source>
        <dbReference type="EMBL" id="GFZ01661.1"/>
    </source>
</evidence>
<keyword evidence="3 6" id="KW-0347">Helicase</keyword>
<evidence type="ECO:0000256" key="5">
    <source>
        <dbReference type="SAM" id="MobiDB-lite"/>
    </source>
</evidence>
<evidence type="ECO:0000256" key="4">
    <source>
        <dbReference type="ARBA" id="ARBA00022840"/>
    </source>
</evidence>
<dbReference type="GO" id="GO:0004386">
    <property type="term" value="F:helicase activity"/>
    <property type="evidence" value="ECO:0007669"/>
    <property type="project" value="UniProtKB-KW"/>
</dbReference>
<dbReference type="EMBL" id="BJWL01000015">
    <property type="protein sequence ID" value="GFZ01661.1"/>
    <property type="molecule type" value="Genomic_DNA"/>
</dbReference>
<feature type="compositionally biased region" description="Basic and acidic residues" evidence="5">
    <location>
        <begin position="37"/>
        <end position="48"/>
    </location>
</feature>
<dbReference type="SUPFAM" id="SSF52540">
    <property type="entry name" value="P-loop containing nucleoside triphosphate hydrolases"/>
    <property type="match status" value="1"/>
</dbReference>
<dbReference type="OrthoDB" id="1725159at2759"/>
<keyword evidence="1" id="KW-0547">Nucleotide-binding</keyword>